<keyword evidence="4" id="KW-0067">ATP-binding</keyword>
<dbReference type="Gene3D" id="3.40.50.300">
    <property type="entry name" value="P-loop containing nucleotide triphosphate hydrolases"/>
    <property type="match status" value="2"/>
</dbReference>
<dbReference type="EMBL" id="MSFK01000005">
    <property type="protein sequence ID" value="PWY93887.1"/>
    <property type="molecule type" value="Genomic_DNA"/>
</dbReference>
<dbReference type="InterPro" id="IPR050534">
    <property type="entry name" value="Coronavir_polyprotein_1ab"/>
</dbReference>
<evidence type="ECO:0000259" key="5">
    <source>
        <dbReference type="Pfam" id="PF13087"/>
    </source>
</evidence>
<keyword evidence="3" id="KW-0347">Helicase</keyword>
<dbReference type="GO" id="GO:0016787">
    <property type="term" value="F:hydrolase activity"/>
    <property type="evidence" value="ECO:0007669"/>
    <property type="project" value="UniProtKB-KW"/>
</dbReference>
<sequence length="409" mass="45948">MFAFAKVVAHVVQQANLLVCTNNTAGSPIVASNFGRNAKSIILIRDEVPKEVELNSWIPIACLRSGAKVIGMVISGDLEQPQPTVLSAQDDPVYNGFALQLQLSFFRRATKMNHPVTKLTEQRRFRDAFVGWLNKRIYNSMMKSHVSTQGLTIDPRWDAMVRDLYDLNYPLDTGNIVLSIEGSEAFVDPHSKSRLNHNILYAVISLILCCMESTAYLPTEITVICLYKAQKVLYLQALHKLIQANVLRFDALPCIETADSIQGKENRVIIVDWVVSSASKKSDLGFTIDDSRGNVAQSRMREVMVNIVPSTIGSDALSTNDQERNGPRRDLKKKKLPYLCEYVQYAAAHRMIIEVSKDRVYDHLHPEVRCFDAEELEEPKNGSVSGVPIDLDSLHEVFDREQTVPVSKI</sequence>
<reference evidence="6 7" key="1">
    <citation type="submission" date="2016-12" db="EMBL/GenBank/DDBJ databases">
        <title>The genomes of Aspergillus section Nigri reveals drivers in fungal speciation.</title>
        <authorList>
            <consortium name="DOE Joint Genome Institute"/>
            <person name="Vesth T.C."/>
            <person name="Nybo J."/>
            <person name="Theobald S."/>
            <person name="Brandl J."/>
            <person name="Frisvad J.C."/>
            <person name="Nielsen K.F."/>
            <person name="Lyhne E.K."/>
            <person name="Kogle M.E."/>
            <person name="Kuo A."/>
            <person name="Riley R."/>
            <person name="Clum A."/>
            <person name="Nolan M."/>
            <person name="Lipzen A."/>
            <person name="Salamov A."/>
            <person name="Henrissat B."/>
            <person name="Wiebenga A."/>
            <person name="De Vries R.P."/>
            <person name="Grigoriev I.V."/>
            <person name="Mortensen U.H."/>
            <person name="Andersen M.R."/>
            <person name="Baker S.E."/>
        </authorList>
    </citation>
    <scope>NUCLEOTIDE SEQUENCE [LARGE SCALE GENOMIC DNA]</scope>
    <source>
        <strain evidence="6 7">CBS 115572</strain>
    </source>
</reference>
<dbReference type="OrthoDB" id="4510589at2759"/>
<evidence type="ECO:0000256" key="4">
    <source>
        <dbReference type="ARBA" id="ARBA00022840"/>
    </source>
</evidence>
<dbReference type="AlphaFoldDB" id="A0A317X8H4"/>
<evidence type="ECO:0000256" key="2">
    <source>
        <dbReference type="ARBA" id="ARBA00022801"/>
    </source>
</evidence>
<dbReference type="PANTHER" id="PTHR43788:SF8">
    <property type="entry name" value="DNA-BINDING PROTEIN SMUBP-2"/>
    <property type="match status" value="1"/>
</dbReference>
<proteinExistence type="predicted"/>
<keyword evidence="2" id="KW-0378">Hydrolase</keyword>
<feature type="domain" description="DNA2/NAM7 helicase-like C-terminal" evidence="5">
    <location>
        <begin position="102"/>
        <end position="305"/>
    </location>
</feature>
<dbReference type="InterPro" id="IPR027417">
    <property type="entry name" value="P-loop_NTPase"/>
</dbReference>
<keyword evidence="7" id="KW-1185">Reference proteome</keyword>
<comment type="caution">
    <text evidence="6">The sequence shown here is derived from an EMBL/GenBank/DDBJ whole genome shotgun (WGS) entry which is preliminary data.</text>
</comment>
<dbReference type="Pfam" id="PF13087">
    <property type="entry name" value="AAA_12"/>
    <property type="match status" value="1"/>
</dbReference>
<gene>
    <name evidence="6" type="ORF">BO94DRAFT_582311</name>
</gene>
<evidence type="ECO:0000313" key="6">
    <source>
        <dbReference type="EMBL" id="PWY93887.1"/>
    </source>
</evidence>
<protein>
    <recommendedName>
        <fullName evidence="5">DNA2/NAM7 helicase-like C-terminal domain-containing protein</fullName>
    </recommendedName>
</protein>
<dbReference type="SUPFAM" id="SSF52540">
    <property type="entry name" value="P-loop containing nucleoside triphosphate hydrolases"/>
    <property type="match status" value="1"/>
</dbReference>
<keyword evidence="1" id="KW-0547">Nucleotide-binding</keyword>
<dbReference type="PANTHER" id="PTHR43788">
    <property type="entry name" value="DNA2/NAM7 HELICASE FAMILY MEMBER"/>
    <property type="match status" value="1"/>
</dbReference>
<organism evidence="6 7">
    <name type="scientific">Aspergillus sclerotioniger CBS 115572</name>
    <dbReference type="NCBI Taxonomy" id="1450535"/>
    <lineage>
        <taxon>Eukaryota</taxon>
        <taxon>Fungi</taxon>
        <taxon>Dikarya</taxon>
        <taxon>Ascomycota</taxon>
        <taxon>Pezizomycotina</taxon>
        <taxon>Eurotiomycetes</taxon>
        <taxon>Eurotiomycetidae</taxon>
        <taxon>Eurotiales</taxon>
        <taxon>Aspergillaceae</taxon>
        <taxon>Aspergillus</taxon>
        <taxon>Aspergillus subgen. Circumdati</taxon>
    </lineage>
</organism>
<name>A0A317X8H4_9EURO</name>
<dbReference type="GO" id="GO:0043139">
    <property type="term" value="F:5'-3' DNA helicase activity"/>
    <property type="evidence" value="ECO:0007669"/>
    <property type="project" value="TreeGrafter"/>
</dbReference>
<accession>A0A317X8H4</accession>
<dbReference type="GeneID" id="37117613"/>
<dbReference type="Proteomes" id="UP000246702">
    <property type="component" value="Unassembled WGS sequence"/>
</dbReference>
<dbReference type="RefSeq" id="XP_025470648.1">
    <property type="nucleotide sequence ID" value="XM_025615470.1"/>
</dbReference>
<evidence type="ECO:0000256" key="3">
    <source>
        <dbReference type="ARBA" id="ARBA00022806"/>
    </source>
</evidence>
<evidence type="ECO:0000313" key="7">
    <source>
        <dbReference type="Proteomes" id="UP000246702"/>
    </source>
</evidence>
<evidence type="ECO:0000256" key="1">
    <source>
        <dbReference type="ARBA" id="ARBA00022741"/>
    </source>
</evidence>
<dbReference type="GO" id="GO:0005524">
    <property type="term" value="F:ATP binding"/>
    <property type="evidence" value="ECO:0007669"/>
    <property type="project" value="UniProtKB-KW"/>
</dbReference>
<dbReference type="InterPro" id="IPR041679">
    <property type="entry name" value="DNA2/NAM7-like_C"/>
</dbReference>